<reference evidence="1 2" key="1">
    <citation type="submission" date="2013-08" db="EMBL/GenBank/DDBJ databases">
        <title>Flavobacterium limnosediminis JC2902 genome sequencing.</title>
        <authorList>
            <person name="Lee K."/>
            <person name="Yi H."/>
            <person name="Park S."/>
            <person name="Chun J."/>
        </authorList>
    </citation>
    <scope>NUCLEOTIDE SEQUENCE [LARGE SCALE GENOMIC DNA]</scope>
    <source>
        <strain evidence="1 2">JC2902</strain>
    </source>
</reference>
<gene>
    <name evidence="1" type="ORF">FLJC2902T_26270</name>
</gene>
<accession>V6SK79</accession>
<proteinExistence type="predicted"/>
<evidence type="ECO:0000313" key="2">
    <source>
        <dbReference type="Proteomes" id="UP000018004"/>
    </source>
</evidence>
<dbReference type="AlphaFoldDB" id="V6SK79"/>
<evidence type="ECO:0000313" key="1">
    <source>
        <dbReference type="EMBL" id="ESU26652.1"/>
    </source>
</evidence>
<sequence>MVERIIFMLNDKIAAVKIKSTIQARRATPMKFILLEQLFFIIQINISS</sequence>
<name>V6SK79_9FLAO</name>
<protein>
    <submittedName>
        <fullName evidence="1">Uncharacterized protein</fullName>
    </submittedName>
</protein>
<keyword evidence="2" id="KW-1185">Reference proteome</keyword>
<dbReference type="EMBL" id="AVGG01000018">
    <property type="protein sequence ID" value="ESU26652.1"/>
    <property type="molecule type" value="Genomic_DNA"/>
</dbReference>
<organism evidence="1 2">
    <name type="scientific">Flavobacterium limnosediminis JC2902</name>
    <dbReference type="NCBI Taxonomy" id="1341181"/>
    <lineage>
        <taxon>Bacteria</taxon>
        <taxon>Pseudomonadati</taxon>
        <taxon>Bacteroidota</taxon>
        <taxon>Flavobacteriia</taxon>
        <taxon>Flavobacteriales</taxon>
        <taxon>Flavobacteriaceae</taxon>
        <taxon>Flavobacterium</taxon>
    </lineage>
</organism>
<dbReference type="PATRIC" id="fig|1341181.4.peg.2586"/>
<dbReference type="Proteomes" id="UP000018004">
    <property type="component" value="Unassembled WGS sequence"/>
</dbReference>
<comment type="caution">
    <text evidence="1">The sequence shown here is derived from an EMBL/GenBank/DDBJ whole genome shotgun (WGS) entry which is preliminary data.</text>
</comment>